<name>A0ABU2G016_9EURY</name>
<evidence type="ECO:0000313" key="2">
    <source>
        <dbReference type="Proteomes" id="UP001254813"/>
    </source>
</evidence>
<sequence>MDSDGDDVSVTMEITGSYDEVLSKLYAEEEGRPGLEPLMEDVDILLDTLDRMEEGTRSAIADRLPEEMTVDYDAEAVVDLLQVLKRYDLVTLEGNTWKPGPKAERPDSRQR</sequence>
<comment type="caution">
    <text evidence="1">The sequence shown here is derived from an EMBL/GenBank/DDBJ whole genome shotgun (WGS) entry which is preliminary data.</text>
</comment>
<organism evidence="1 2">
    <name type="scientific">Halogeometricum luteum</name>
    <dbReference type="NCBI Taxonomy" id="2950537"/>
    <lineage>
        <taxon>Archaea</taxon>
        <taxon>Methanobacteriati</taxon>
        <taxon>Methanobacteriota</taxon>
        <taxon>Stenosarchaea group</taxon>
        <taxon>Halobacteria</taxon>
        <taxon>Halobacteriales</taxon>
        <taxon>Haloferacaceae</taxon>
        <taxon>Halogeometricum</taxon>
    </lineage>
</organism>
<evidence type="ECO:0008006" key="3">
    <source>
        <dbReference type="Google" id="ProtNLM"/>
    </source>
</evidence>
<keyword evidence="2" id="KW-1185">Reference proteome</keyword>
<dbReference type="EMBL" id="JAMQOQ010000002">
    <property type="protein sequence ID" value="MDS0293826.1"/>
    <property type="molecule type" value="Genomic_DNA"/>
</dbReference>
<dbReference type="Proteomes" id="UP001254813">
    <property type="component" value="Unassembled WGS sequence"/>
</dbReference>
<protein>
    <recommendedName>
        <fullName evidence="3">Transcriptional regulator</fullName>
    </recommendedName>
</protein>
<reference evidence="1 2" key="1">
    <citation type="submission" date="2022-06" db="EMBL/GenBank/DDBJ databases">
        <title>Halogeometricum sp. a new haloarchaeum isolate from saline soil.</title>
        <authorList>
            <person name="Strakova D."/>
            <person name="Galisteo C."/>
            <person name="Sanchez-Porro C."/>
            <person name="Ventosa A."/>
        </authorList>
    </citation>
    <scope>NUCLEOTIDE SEQUENCE [LARGE SCALE GENOMIC DNA]</scope>
    <source>
        <strain evidence="2">S3BR25-2</strain>
    </source>
</reference>
<evidence type="ECO:0000313" key="1">
    <source>
        <dbReference type="EMBL" id="MDS0293826.1"/>
    </source>
</evidence>
<gene>
    <name evidence="1" type="ORF">NDI79_06535</name>
</gene>
<proteinExistence type="predicted"/>
<accession>A0ABU2G016</accession>
<dbReference type="RefSeq" id="WP_310927683.1">
    <property type="nucleotide sequence ID" value="NZ_JAMQOQ010000002.1"/>
</dbReference>